<reference evidence="1" key="1">
    <citation type="submission" date="2021-11" db="EMBL/GenBank/DDBJ databases">
        <title>Streptomyces corallinus and Kineosporia corallina sp. nov., two new coral-derived marine actinobacteria.</title>
        <authorList>
            <person name="Buangrab K."/>
            <person name="Sutthacheep M."/>
            <person name="Yeemin T."/>
            <person name="Harunari E."/>
            <person name="Igarashi Y."/>
            <person name="Sripreechasak P."/>
            <person name="Kanchanasin P."/>
            <person name="Tanasupawat S."/>
            <person name="Phongsopitanun W."/>
        </authorList>
    </citation>
    <scope>NUCLEOTIDE SEQUENCE</scope>
    <source>
        <strain evidence="1">JCM 31032</strain>
    </source>
</reference>
<proteinExistence type="predicted"/>
<evidence type="ECO:0000313" key="1">
    <source>
        <dbReference type="EMBL" id="MCD5310793.1"/>
    </source>
</evidence>
<dbReference type="AlphaFoldDB" id="A0A9X1NAZ9"/>
<protein>
    <submittedName>
        <fullName evidence="1">Uncharacterized protein</fullName>
    </submittedName>
</protein>
<accession>A0A9X1NAZ9</accession>
<dbReference type="Proteomes" id="UP001138997">
    <property type="component" value="Unassembled WGS sequence"/>
</dbReference>
<comment type="caution">
    <text evidence="1">The sequence shown here is derived from an EMBL/GenBank/DDBJ whole genome shotgun (WGS) entry which is preliminary data.</text>
</comment>
<dbReference type="EMBL" id="JAJOMB010000003">
    <property type="protein sequence ID" value="MCD5310793.1"/>
    <property type="molecule type" value="Genomic_DNA"/>
</dbReference>
<sequence>MTRDGSQFSYEVTSEGITVAEYLDPLDEVEVSRAIGFAFDLAHVTDRSYALAFNGISSTTVSGTGPTTVTKLGPPALGASVKTMLGWESQDFTQRSIMYQCLQSGNIQMSNQKAPNCQSLPLTFKVSQPSTGDPFNIWLAGTGRLAAA</sequence>
<organism evidence="1 2">
    <name type="scientific">Kineosporia babensis</name>
    <dbReference type="NCBI Taxonomy" id="499548"/>
    <lineage>
        <taxon>Bacteria</taxon>
        <taxon>Bacillati</taxon>
        <taxon>Actinomycetota</taxon>
        <taxon>Actinomycetes</taxon>
        <taxon>Kineosporiales</taxon>
        <taxon>Kineosporiaceae</taxon>
        <taxon>Kineosporia</taxon>
    </lineage>
</organism>
<name>A0A9X1NAZ9_9ACTN</name>
<keyword evidence="2" id="KW-1185">Reference proteome</keyword>
<gene>
    <name evidence="1" type="ORF">LR394_07800</name>
</gene>
<evidence type="ECO:0000313" key="2">
    <source>
        <dbReference type="Proteomes" id="UP001138997"/>
    </source>
</evidence>
<dbReference type="RefSeq" id="WP_231439969.1">
    <property type="nucleotide sequence ID" value="NZ_JAJOMB010000003.1"/>
</dbReference>